<dbReference type="PANTHER" id="PTHR22901:SF0">
    <property type="entry name" value="SIALATE O-ACETYLESTERASE"/>
    <property type="match status" value="1"/>
</dbReference>
<evidence type="ECO:0000313" key="3">
    <source>
        <dbReference type="Proteomes" id="UP000007875"/>
    </source>
</evidence>
<dbReference type="Ensembl" id="ENSCSAVT00000016851.1">
    <property type="protein sequence ID" value="ENSCSAVP00000016670.1"/>
    <property type="gene ID" value="ENSCSAVG00000009796.1"/>
</dbReference>
<name>H2ZGF4_CIOSA</name>
<accession>H2ZGF4</accession>
<proteinExistence type="predicted"/>
<sequence>MIFFLYGFLIILTASNCAESKYAIEGDFKFASYLQSNMVLQQAPHSALLWGYGKVGSSIRVTLDKVDHVTTVKNGANGQGVWRIVLNPHKAGGPFNITAMQLEPPSTIVLQNIMFGEVWFCSGQSNMQFALEQAFNASYELAQVKNYPNVRIFYAAMETSDVALLDLKAIRTPWSVPTSSTVSTFSAVCWLYGKYLYNQMKIPIGLVHSAWGGTPVETWMSNNALKKCGLDKEYNPLDVKKPFPPIPMFKSMAPNPNPQNNSLLWNAMVHPFLNMTIKGAIWYQGEQNAYYHM</sequence>
<dbReference type="SUPFAM" id="SSF52266">
    <property type="entry name" value="SGNH hydrolase"/>
    <property type="match status" value="1"/>
</dbReference>
<keyword evidence="3" id="KW-1185">Reference proteome</keyword>
<dbReference type="Gene3D" id="3.40.50.1110">
    <property type="entry name" value="SGNH hydrolase"/>
    <property type="match status" value="1"/>
</dbReference>
<dbReference type="HOGENOM" id="CLU_073337_0_0_1"/>
<dbReference type="InterPro" id="IPR036514">
    <property type="entry name" value="SGNH_hydro_sf"/>
</dbReference>
<dbReference type="AlphaFoldDB" id="H2ZGF4"/>
<organism evidence="2 3">
    <name type="scientific">Ciona savignyi</name>
    <name type="common">Pacific transparent sea squirt</name>
    <dbReference type="NCBI Taxonomy" id="51511"/>
    <lineage>
        <taxon>Eukaryota</taxon>
        <taxon>Metazoa</taxon>
        <taxon>Chordata</taxon>
        <taxon>Tunicata</taxon>
        <taxon>Ascidiacea</taxon>
        <taxon>Phlebobranchia</taxon>
        <taxon>Cionidae</taxon>
        <taxon>Ciona</taxon>
    </lineage>
</organism>
<evidence type="ECO:0000313" key="2">
    <source>
        <dbReference type="Ensembl" id="ENSCSAVP00000016670.1"/>
    </source>
</evidence>
<dbReference type="GO" id="GO:0005975">
    <property type="term" value="P:carbohydrate metabolic process"/>
    <property type="evidence" value="ECO:0007669"/>
    <property type="project" value="TreeGrafter"/>
</dbReference>
<dbReference type="InterPro" id="IPR039329">
    <property type="entry name" value="SIAE"/>
</dbReference>
<keyword evidence="1" id="KW-0732">Signal</keyword>
<reference evidence="2" key="2">
    <citation type="submission" date="2025-08" db="UniProtKB">
        <authorList>
            <consortium name="Ensembl"/>
        </authorList>
    </citation>
    <scope>IDENTIFICATION</scope>
</reference>
<reference evidence="2" key="3">
    <citation type="submission" date="2025-09" db="UniProtKB">
        <authorList>
            <consortium name="Ensembl"/>
        </authorList>
    </citation>
    <scope>IDENTIFICATION</scope>
</reference>
<protein>
    <submittedName>
        <fullName evidence="2">Uncharacterized protein</fullName>
    </submittedName>
</protein>
<dbReference type="Proteomes" id="UP000007875">
    <property type="component" value="Unassembled WGS sequence"/>
</dbReference>
<dbReference type="GO" id="GO:0001681">
    <property type="term" value="F:sialate O-acetylesterase activity"/>
    <property type="evidence" value="ECO:0007669"/>
    <property type="project" value="InterPro"/>
</dbReference>
<evidence type="ECO:0000256" key="1">
    <source>
        <dbReference type="SAM" id="SignalP"/>
    </source>
</evidence>
<dbReference type="InParanoid" id="H2ZGF4"/>
<feature type="signal peptide" evidence="1">
    <location>
        <begin position="1"/>
        <end position="20"/>
    </location>
</feature>
<reference evidence="3" key="1">
    <citation type="submission" date="2003-08" db="EMBL/GenBank/DDBJ databases">
        <authorList>
            <person name="Birren B."/>
            <person name="Nusbaum C."/>
            <person name="Abebe A."/>
            <person name="Abouelleil A."/>
            <person name="Adekoya E."/>
            <person name="Ait-zahra M."/>
            <person name="Allen N."/>
            <person name="Allen T."/>
            <person name="An P."/>
            <person name="Anderson M."/>
            <person name="Anderson S."/>
            <person name="Arachchi H."/>
            <person name="Armbruster J."/>
            <person name="Bachantsang P."/>
            <person name="Baldwin J."/>
            <person name="Barry A."/>
            <person name="Bayul T."/>
            <person name="Blitshsteyn B."/>
            <person name="Bloom T."/>
            <person name="Blye J."/>
            <person name="Boguslavskiy L."/>
            <person name="Borowsky M."/>
            <person name="Boukhgalter B."/>
            <person name="Brunache A."/>
            <person name="Butler J."/>
            <person name="Calixte N."/>
            <person name="Calvo S."/>
            <person name="Camarata J."/>
            <person name="Campo K."/>
            <person name="Chang J."/>
            <person name="Cheshatsang Y."/>
            <person name="Citroen M."/>
            <person name="Collymore A."/>
            <person name="Considine T."/>
            <person name="Cook A."/>
            <person name="Cooke P."/>
            <person name="Corum B."/>
            <person name="Cuomo C."/>
            <person name="David R."/>
            <person name="Dawoe T."/>
            <person name="Degray S."/>
            <person name="Dodge S."/>
            <person name="Dooley K."/>
            <person name="Dorje P."/>
            <person name="Dorjee K."/>
            <person name="Dorris L."/>
            <person name="Duffey N."/>
            <person name="Dupes A."/>
            <person name="Elkins T."/>
            <person name="Engels R."/>
            <person name="Erickson J."/>
            <person name="Farina A."/>
            <person name="Faro S."/>
            <person name="Ferreira P."/>
            <person name="Fischer H."/>
            <person name="Fitzgerald M."/>
            <person name="Foley K."/>
            <person name="Gage D."/>
            <person name="Galagan J."/>
            <person name="Gearin G."/>
            <person name="Gnerre S."/>
            <person name="Gnirke A."/>
            <person name="Goyette A."/>
            <person name="Graham J."/>
            <person name="Grandbois E."/>
            <person name="Gyaltsen K."/>
            <person name="Hafez N."/>
            <person name="Hagopian D."/>
            <person name="Hagos B."/>
            <person name="Hall J."/>
            <person name="Hatcher B."/>
            <person name="Heller A."/>
            <person name="Higgins H."/>
            <person name="Honan T."/>
            <person name="Horn A."/>
            <person name="Houde N."/>
            <person name="Hughes L."/>
            <person name="Hulme W."/>
            <person name="Husby E."/>
            <person name="Iliev I."/>
            <person name="Jaffe D."/>
            <person name="Jones C."/>
            <person name="Kamal M."/>
            <person name="Kamat A."/>
            <person name="Kamvysselis M."/>
            <person name="Karlsson E."/>
            <person name="Kells C."/>
            <person name="Kieu A."/>
            <person name="Kisner P."/>
            <person name="Kodira C."/>
            <person name="Kulbokas E."/>
            <person name="Labutti K."/>
            <person name="Lama D."/>
            <person name="Landers T."/>
            <person name="Leger J."/>
            <person name="Levine S."/>
            <person name="Lewis D."/>
            <person name="Lewis T."/>
            <person name="Lindblad-toh K."/>
            <person name="Liu X."/>
            <person name="Lokyitsang T."/>
            <person name="Lokyitsang Y."/>
            <person name="Lucien O."/>
            <person name="Lui A."/>
            <person name="Ma L.J."/>
            <person name="Mabbitt R."/>
            <person name="Macdonald J."/>
            <person name="Maclean C."/>
            <person name="Major J."/>
            <person name="Manning J."/>
            <person name="Marabella R."/>
            <person name="Maru K."/>
            <person name="Matthews C."/>
            <person name="Mauceli E."/>
            <person name="Mccarthy M."/>
            <person name="Mcdonough S."/>
            <person name="Mcghee T."/>
            <person name="Meldrim J."/>
            <person name="Meneus L."/>
            <person name="Mesirov J."/>
            <person name="Mihalev A."/>
            <person name="Mihova T."/>
            <person name="Mikkelsen T."/>
            <person name="Mlenga V."/>
            <person name="Moru K."/>
            <person name="Mozes J."/>
            <person name="Mulrain L."/>
            <person name="Munson G."/>
            <person name="Naylor J."/>
            <person name="Newes C."/>
            <person name="Nguyen C."/>
            <person name="Nguyen N."/>
            <person name="Nguyen T."/>
            <person name="Nicol R."/>
            <person name="Nielsen C."/>
            <person name="Nizzari M."/>
            <person name="Norbu C."/>
            <person name="Norbu N."/>
            <person name="O'donnell P."/>
            <person name="Okoawo O."/>
            <person name="O'leary S."/>
            <person name="Omotosho B."/>
            <person name="O'neill K."/>
            <person name="Osman S."/>
            <person name="Parker S."/>
            <person name="Perrin D."/>
            <person name="Phunkhang P."/>
            <person name="Piqani B."/>
            <person name="Purcell S."/>
            <person name="Rachupka T."/>
            <person name="Ramasamy U."/>
            <person name="Rameau R."/>
            <person name="Ray V."/>
            <person name="Raymond C."/>
            <person name="Retta R."/>
            <person name="Richardson S."/>
            <person name="Rise C."/>
            <person name="Rodriguez J."/>
            <person name="Rogers J."/>
            <person name="Rogov P."/>
            <person name="Rutman M."/>
            <person name="Schupbach R."/>
            <person name="Seaman C."/>
            <person name="Settipalli S."/>
            <person name="Sharpe T."/>
            <person name="Sheridan J."/>
            <person name="Sherpa N."/>
            <person name="Shi J."/>
            <person name="Smirnov S."/>
            <person name="Smith C."/>
            <person name="Sougnez C."/>
            <person name="Spencer B."/>
            <person name="Stalker J."/>
            <person name="Stange-thomann N."/>
            <person name="Stavropoulos S."/>
            <person name="Stetson K."/>
            <person name="Stone C."/>
            <person name="Stone S."/>
            <person name="Stubbs M."/>
            <person name="Talamas J."/>
            <person name="Tchuinga P."/>
            <person name="Tenzing P."/>
            <person name="Tesfaye S."/>
            <person name="Theodore J."/>
            <person name="Thoulutsang Y."/>
            <person name="Topham K."/>
            <person name="Towey S."/>
            <person name="Tsamla T."/>
            <person name="Tsomo N."/>
            <person name="Vallee D."/>
            <person name="Vassiliev H."/>
            <person name="Venkataraman V."/>
            <person name="Vinson J."/>
            <person name="Vo A."/>
            <person name="Wade C."/>
            <person name="Wang S."/>
            <person name="Wangchuk T."/>
            <person name="Wangdi T."/>
            <person name="Whittaker C."/>
            <person name="Wilkinson J."/>
            <person name="Wu Y."/>
            <person name="Wyman D."/>
            <person name="Yadav S."/>
            <person name="Yang S."/>
            <person name="Yang X."/>
            <person name="Yeager S."/>
            <person name="Yee E."/>
            <person name="Young G."/>
            <person name="Zainoun J."/>
            <person name="Zembeck L."/>
            <person name="Zimmer A."/>
            <person name="Zody M."/>
            <person name="Lander E."/>
        </authorList>
    </citation>
    <scope>NUCLEOTIDE SEQUENCE [LARGE SCALE GENOMIC DNA]</scope>
</reference>
<feature type="chain" id="PRO_5003579208" evidence="1">
    <location>
        <begin position="21"/>
        <end position="293"/>
    </location>
</feature>
<dbReference type="PANTHER" id="PTHR22901">
    <property type="entry name" value="SIALATE O-ACETYLESTERASE"/>
    <property type="match status" value="1"/>
</dbReference>
<dbReference type="GeneTree" id="ENSGT00390000010608"/>
<dbReference type="eggNOG" id="ENOG502QUKD">
    <property type="taxonomic scope" value="Eukaryota"/>
</dbReference>